<feature type="domain" description="RNase H type-1" evidence="1">
    <location>
        <begin position="190"/>
        <end position="309"/>
    </location>
</feature>
<dbReference type="EMBL" id="JBBPBM010000009">
    <property type="protein sequence ID" value="KAK8568687.1"/>
    <property type="molecule type" value="Genomic_DNA"/>
</dbReference>
<keyword evidence="4" id="KW-1185">Reference proteome</keyword>
<evidence type="ECO:0000313" key="3">
    <source>
        <dbReference type="EMBL" id="KAK8568687.1"/>
    </source>
</evidence>
<dbReference type="InterPro" id="IPR052929">
    <property type="entry name" value="RNase_H-like_EbsB-rel"/>
</dbReference>
<gene>
    <name evidence="3" type="ORF">V6N12_007231</name>
</gene>
<dbReference type="PANTHER" id="PTHR47074:SF61">
    <property type="entry name" value="RNASE H TYPE-1 DOMAIN-CONTAINING PROTEIN"/>
    <property type="match status" value="1"/>
</dbReference>
<protein>
    <submittedName>
        <fullName evidence="3">Uncharacterized protein</fullName>
    </submittedName>
</protein>
<dbReference type="SUPFAM" id="SSF53098">
    <property type="entry name" value="Ribonuclease H-like"/>
    <property type="match status" value="1"/>
</dbReference>
<proteinExistence type="predicted"/>
<dbReference type="Gene3D" id="3.30.420.10">
    <property type="entry name" value="Ribonuclease H-like superfamily/Ribonuclease H"/>
    <property type="match status" value="1"/>
</dbReference>
<sequence>MLMIHDQLEDPGSQQTTSTPSVFYAKLWQSNIPSKVKVTLWRFARNYLPTRSNLYTRHLLINSLCPLCQQHPETVVHLCLQCNVTTQIMFALHITIPAWFPNMDWLTWLGSCVSSLPNTDCVLFFITMWAVWGVRNKLIHESISPDIVVVVSFIKNYVAEFEASQAASYKPSPSSSSRWLPPSGNLIKVNFDVAFDSHMLSSSSGIVFRNHEGLLLAVAVYPHSHIPNPCVAEAQACLDAISLAKDLFFRNIIIEGDSLTIINKLQSGSNDMSLIGMILSDVNSLSKFFGGVTFNFVTRDCNEVAHKTALLGRNSASFSVWVEEAPTVIDATAQKDRRWVDTPD</sequence>
<organism evidence="3 4">
    <name type="scientific">Hibiscus sabdariffa</name>
    <name type="common">roselle</name>
    <dbReference type="NCBI Taxonomy" id="183260"/>
    <lineage>
        <taxon>Eukaryota</taxon>
        <taxon>Viridiplantae</taxon>
        <taxon>Streptophyta</taxon>
        <taxon>Embryophyta</taxon>
        <taxon>Tracheophyta</taxon>
        <taxon>Spermatophyta</taxon>
        <taxon>Magnoliopsida</taxon>
        <taxon>eudicotyledons</taxon>
        <taxon>Gunneridae</taxon>
        <taxon>Pentapetalae</taxon>
        <taxon>rosids</taxon>
        <taxon>malvids</taxon>
        <taxon>Malvales</taxon>
        <taxon>Malvaceae</taxon>
        <taxon>Malvoideae</taxon>
        <taxon>Hibiscus</taxon>
    </lineage>
</organism>
<dbReference type="InterPro" id="IPR002156">
    <property type="entry name" value="RNaseH_domain"/>
</dbReference>
<dbReference type="PANTHER" id="PTHR47074">
    <property type="entry name" value="BNAC02G40300D PROTEIN"/>
    <property type="match status" value="1"/>
</dbReference>
<name>A0ABR2F180_9ROSI</name>
<dbReference type="InterPro" id="IPR036397">
    <property type="entry name" value="RNaseH_sf"/>
</dbReference>
<evidence type="ECO:0000259" key="1">
    <source>
        <dbReference type="Pfam" id="PF13456"/>
    </source>
</evidence>
<dbReference type="CDD" id="cd06222">
    <property type="entry name" value="RNase_H_like"/>
    <property type="match status" value="1"/>
</dbReference>
<feature type="domain" description="Reverse transcriptase zinc-binding" evidence="2">
    <location>
        <begin position="21"/>
        <end position="88"/>
    </location>
</feature>
<dbReference type="Pfam" id="PF13966">
    <property type="entry name" value="zf-RVT"/>
    <property type="match status" value="1"/>
</dbReference>
<evidence type="ECO:0000313" key="4">
    <source>
        <dbReference type="Proteomes" id="UP001472677"/>
    </source>
</evidence>
<dbReference type="InterPro" id="IPR026960">
    <property type="entry name" value="RVT-Znf"/>
</dbReference>
<evidence type="ECO:0000259" key="2">
    <source>
        <dbReference type="Pfam" id="PF13966"/>
    </source>
</evidence>
<accession>A0ABR2F180</accession>
<dbReference type="Proteomes" id="UP001472677">
    <property type="component" value="Unassembled WGS sequence"/>
</dbReference>
<dbReference type="InterPro" id="IPR012337">
    <property type="entry name" value="RNaseH-like_sf"/>
</dbReference>
<comment type="caution">
    <text evidence="3">The sequence shown here is derived from an EMBL/GenBank/DDBJ whole genome shotgun (WGS) entry which is preliminary data.</text>
</comment>
<reference evidence="3 4" key="1">
    <citation type="journal article" date="2024" name="G3 (Bethesda)">
        <title>Genome assembly of Hibiscus sabdariffa L. provides insights into metabolisms of medicinal natural products.</title>
        <authorList>
            <person name="Kim T."/>
        </authorList>
    </citation>
    <scope>NUCLEOTIDE SEQUENCE [LARGE SCALE GENOMIC DNA]</scope>
    <source>
        <strain evidence="3">TK-2024</strain>
        <tissue evidence="3">Old leaves</tissue>
    </source>
</reference>
<dbReference type="Pfam" id="PF13456">
    <property type="entry name" value="RVT_3"/>
    <property type="match status" value="1"/>
</dbReference>
<dbReference type="InterPro" id="IPR044730">
    <property type="entry name" value="RNase_H-like_dom_plant"/>
</dbReference>